<dbReference type="GO" id="GO:0019706">
    <property type="term" value="F:protein-cysteine S-palmitoyltransferase activity"/>
    <property type="evidence" value="ECO:0007669"/>
    <property type="project" value="UniProtKB-EC"/>
</dbReference>
<dbReference type="AlphaFoldDB" id="A0A1J4JT71"/>
<dbReference type="Pfam" id="PF01529">
    <property type="entry name" value="DHHC"/>
    <property type="match status" value="1"/>
</dbReference>
<dbReference type="PANTHER" id="PTHR12246">
    <property type="entry name" value="PALMITOYLTRANSFERASE ZDHHC16"/>
    <property type="match status" value="1"/>
</dbReference>
<evidence type="ECO:0000256" key="6">
    <source>
        <dbReference type="ARBA" id="ARBA00023315"/>
    </source>
</evidence>
<sequence length="192" mass="22786">MRPIGERTHRFFLLFLISCIIVSGYVSFGCFMHLSWRINSVKDRMSWSPSKLDNYLRIVKILMNHESMVSGTFVVLALIAIVLFIFVLQQCFYISFNILQIEQEKYEYIQEQRKLKGIKEPVVNHYNQGFWKNWLVFLFPPKVERHTPMTYRIVKKKEEGANKEGKNEDKQEEKGNITEEKGDKKEGKKKIE</sequence>
<name>A0A1J4JT71_9EUKA</name>
<keyword evidence="5 7" id="KW-0472">Membrane</keyword>
<feature type="region of interest" description="Disordered" evidence="8">
    <location>
        <begin position="154"/>
        <end position="192"/>
    </location>
</feature>
<dbReference type="GO" id="GO:0016020">
    <property type="term" value="C:membrane"/>
    <property type="evidence" value="ECO:0007669"/>
    <property type="project" value="UniProtKB-SubCell"/>
</dbReference>
<protein>
    <recommendedName>
        <fullName evidence="7">Palmitoyltransferase</fullName>
        <ecNumber evidence="7">2.3.1.225</ecNumber>
    </recommendedName>
</protein>
<evidence type="ECO:0000313" key="10">
    <source>
        <dbReference type="EMBL" id="OHT02321.1"/>
    </source>
</evidence>
<evidence type="ECO:0000256" key="5">
    <source>
        <dbReference type="ARBA" id="ARBA00023136"/>
    </source>
</evidence>
<comment type="similarity">
    <text evidence="7">Belongs to the DHHC palmitoyltransferase family.</text>
</comment>
<dbReference type="InterPro" id="IPR001594">
    <property type="entry name" value="Palmitoyltrfase_DHHC"/>
</dbReference>
<dbReference type="Proteomes" id="UP000179807">
    <property type="component" value="Unassembled WGS sequence"/>
</dbReference>
<dbReference type="EC" id="2.3.1.225" evidence="7"/>
<gene>
    <name evidence="10" type="ORF">TRFO_07139</name>
</gene>
<evidence type="ECO:0000256" key="2">
    <source>
        <dbReference type="ARBA" id="ARBA00022679"/>
    </source>
</evidence>
<keyword evidence="11" id="KW-1185">Reference proteome</keyword>
<feature type="domain" description="Palmitoyltransferase DHHC" evidence="9">
    <location>
        <begin position="3"/>
        <end position="105"/>
    </location>
</feature>
<comment type="catalytic activity">
    <reaction evidence="7">
        <text>L-cysteinyl-[protein] + hexadecanoyl-CoA = S-hexadecanoyl-L-cysteinyl-[protein] + CoA</text>
        <dbReference type="Rhea" id="RHEA:36683"/>
        <dbReference type="Rhea" id="RHEA-COMP:10131"/>
        <dbReference type="Rhea" id="RHEA-COMP:11032"/>
        <dbReference type="ChEBI" id="CHEBI:29950"/>
        <dbReference type="ChEBI" id="CHEBI:57287"/>
        <dbReference type="ChEBI" id="CHEBI:57379"/>
        <dbReference type="ChEBI" id="CHEBI:74151"/>
        <dbReference type="EC" id="2.3.1.225"/>
    </reaction>
</comment>
<keyword evidence="4 7" id="KW-1133">Transmembrane helix</keyword>
<comment type="domain">
    <text evidence="7">The DHHC domain is required for palmitoyltransferase activity.</text>
</comment>
<comment type="caution">
    <text evidence="10">The sequence shown here is derived from an EMBL/GenBank/DDBJ whole genome shotgun (WGS) entry which is preliminary data.</text>
</comment>
<dbReference type="PROSITE" id="PS51257">
    <property type="entry name" value="PROKAR_LIPOPROTEIN"/>
    <property type="match status" value="1"/>
</dbReference>
<comment type="subcellular location">
    <subcellularLocation>
        <location evidence="1">Membrane</location>
        <topology evidence="1">Multi-pass membrane protein</topology>
    </subcellularLocation>
</comment>
<dbReference type="EMBL" id="MLAK01000871">
    <property type="protein sequence ID" value="OHT02321.1"/>
    <property type="molecule type" value="Genomic_DNA"/>
</dbReference>
<organism evidence="10 11">
    <name type="scientific">Tritrichomonas foetus</name>
    <dbReference type="NCBI Taxonomy" id="1144522"/>
    <lineage>
        <taxon>Eukaryota</taxon>
        <taxon>Metamonada</taxon>
        <taxon>Parabasalia</taxon>
        <taxon>Tritrichomonadida</taxon>
        <taxon>Tritrichomonadidae</taxon>
        <taxon>Tritrichomonas</taxon>
    </lineage>
</organism>
<evidence type="ECO:0000256" key="8">
    <source>
        <dbReference type="SAM" id="MobiDB-lite"/>
    </source>
</evidence>
<feature type="transmembrane region" description="Helical" evidence="7">
    <location>
        <begin position="12"/>
        <end position="36"/>
    </location>
</feature>
<dbReference type="GeneID" id="94828219"/>
<keyword evidence="3 7" id="KW-0812">Transmembrane</keyword>
<evidence type="ECO:0000313" key="11">
    <source>
        <dbReference type="Proteomes" id="UP000179807"/>
    </source>
</evidence>
<evidence type="ECO:0000256" key="3">
    <source>
        <dbReference type="ARBA" id="ARBA00022692"/>
    </source>
</evidence>
<evidence type="ECO:0000256" key="1">
    <source>
        <dbReference type="ARBA" id="ARBA00004141"/>
    </source>
</evidence>
<proteinExistence type="inferred from homology"/>
<feature type="compositionally biased region" description="Basic and acidic residues" evidence="8">
    <location>
        <begin position="156"/>
        <end position="192"/>
    </location>
</feature>
<feature type="transmembrane region" description="Helical" evidence="7">
    <location>
        <begin position="73"/>
        <end position="96"/>
    </location>
</feature>
<evidence type="ECO:0000259" key="9">
    <source>
        <dbReference type="Pfam" id="PF01529"/>
    </source>
</evidence>
<dbReference type="InterPro" id="IPR039859">
    <property type="entry name" value="PFA4/ZDH16/20/ERF2-like"/>
</dbReference>
<accession>A0A1J4JT71</accession>
<keyword evidence="6 7" id="KW-0012">Acyltransferase</keyword>
<dbReference type="VEuPathDB" id="TrichDB:TRFO_07139"/>
<dbReference type="RefSeq" id="XP_068355457.1">
    <property type="nucleotide sequence ID" value="XM_068493515.1"/>
</dbReference>
<keyword evidence="2 7" id="KW-0808">Transferase</keyword>
<evidence type="ECO:0000256" key="4">
    <source>
        <dbReference type="ARBA" id="ARBA00022989"/>
    </source>
</evidence>
<evidence type="ECO:0000256" key="7">
    <source>
        <dbReference type="RuleBase" id="RU079119"/>
    </source>
</evidence>
<reference evidence="10" key="1">
    <citation type="submission" date="2016-10" db="EMBL/GenBank/DDBJ databases">
        <authorList>
            <person name="Benchimol M."/>
            <person name="Almeida L.G."/>
            <person name="Vasconcelos A.T."/>
            <person name="Perreira-Neves A."/>
            <person name="Rosa I.A."/>
            <person name="Tasca T."/>
            <person name="Bogo M.R."/>
            <person name="de Souza W."/>
        </authorList>
    </citation>
    <scope>NUCLEOTIDE SEQUENCE [LARGE SCALE GENOMIC DNA]</scope>
    <source>
        <strain evidence="10">K</strain>
    </source>
</reference>